<evidence type="ECO:0000313" key="6">
    <source>
        <dbReference type="EMBL" id="VDN10436.1"/>
    </source>
</evidence>
<dbReference type="SMART" id="SM00479">
    <property type="entry name" value="EXOIII"/>
    <property type="match status" value="1"/>
</dbReference>
<dbReference type="InterPro" id="IPR036397">
    <property type="entry name" value="RNaseH_sf"/>
</dbReference>
<dbReference type="Proteomes" id="UP000281553">
    <property type="component" value="Unassembled WGS sequence"/>
</dbReference>
<evidence type="ECO:0000256" key="4">
    <source>
        <dbReference type="ARBA" id="ARBA00025599"/>
    </source>
</evidence>
<keyword evidence="1" id="KW-0698">rRNA processing</keyword>
<dbReference type="InterPro" id="IPR013520">
    <property type="entry name" value="Ribonucl_H"/>
</dbReference>
<dbReference type="Pfam" id="PF00929">
    <property type="entry name" value="RNase_T"/>
    <property type="match status" value="1"/>
</dbReference>
<keyword evidence="7" id="KW-1185">Reference proteome</keyword>
<dbReference type="OrthoDB" id="16516at2759"/>
<accession>A0A3P7NXW3</accession>
<reference evidence="6 7" key="1">
    <citation type="submission" date="2018-11" db="EMBL/GenBank/DDBJ databases">
        <authorList>
            <consortium name="Pathogen Informatics"/>
        </authorList>
    </citation>
    <scope>NUCLEOTIDE SEQUENCE [LARGE SCALE GENOMIC DNA]</scope>
</reference>
<gene>
    <name evidence="6" type="ORF">DILT_LOCUS6267</name>
</gene>
<evidence type="ECO:0000256" key="3">
    <source>
        <dbReference type="ARBA" id="ARBA00022801"/>
    </source>
</evidence>
<dbReference type="SUPFAM" id="SSF53098">
    <property type="entry name" value="Ribonuclease H-like"/>
    <property type="match status" value="1"/>
</dbReference>
<sequence length="142" mass="16141">MAYALDCEMIAVYLPTSKKLKSIAARVSIVDSFGKVVIDEYCQPPYEVYSYNTEYSGITSDHLIGKMPYEELRSIVSALIEKKRIVGHDLKNDFRALGINHPGRLRFDTATDRTLRELAHLPLNKKPKLAKLLYLLTGENDH</sequence>
<dbReference type="AlphaFoldDB" id="A0A3P7NXW3"/>
<protein>
    <recommendedName>
        <fullName evidence="5">Exonuclease domain-containing protein</fullName>
    </recommendedName>
</protein>
<name>A0A3P7NXW3_DIBLA</name>
<dbReference type="InterPro" id="IPR047021">
    <property type="entry name" value="REXO1/3/4-like"/>
</dbReference>
<comment type="function">
    <text evidence="4">Exoribonuclease involved in ribosome biosynthesis. Involved in the processing of ITS1, the internal transcribed spacer localized between the 18S and 5.8S rRNAs.</text>
</comment>
<keyword evidence="3" id="KW-0378">Hydrolase</keyword>
<dbReference type="Gene3D" id="3.30.420.10">
    <property type="entry name" value="Ribonuclease H-like superfamily/Ribonuclease H"/>
    <property type="match status" value="1"/>
</dbReference>
<dbReference type="GO" id="GO:0005634">
    <property type="term" value="C:nucleus"/>
    <property type="evidence" value="ECO:0007669"/>
    <property type="project" value="TreeGrafter"/>
</dbReference>
<dbReference type="InterPro" id="IPR012337">
    <property type="entry name" value="RNaseH-like_sf"/>
</dbReference>
<organism evidence="6 7">
    <name type="scientific">Dibothriocephalus latus</name>
    <name type="common">Fish tapeworm</name>
    <name type="synonym">Diphyllobothrium latum</name>
    <dbReference type="NCBI Taxonomy" id="60516"/>
    <lineage>
        <taxon>Eukaryota</taxon>
        <taxon>Metazoa</taxon>
        <taxon>Spiralia</taxon>
        <taxon>Lophotrochozoa</taxon>
        <taxon>Platyhelminthes</taxon>
        <taxon>Cestoda</taxon>
        <taxon>Eucestoda</taxon>
        <taxon>Diphyllobothriidea</taxon>
        <taxon>Diphyllobothriidae</taxon>
        <taxon>Dibothriocephalus</taxon>
    </lineage>
</organism>
<dbReference type="GO" id="GO:0004527">
    <property type="term" value="F:exonuclease activity"/>
    <property type="evidence" value="ECO:0007669"/>
    <property type="project" value="InterPro"/>
</dbReference>
<dbReference type="PANTHER" id="PTHR12801:SF45">
    <property type="entry name" value="RNA EXONUCLEASE 4"/>
    <property type="match status" value="1"/>
</dbReference>
<evidence type="ECO:0000256" key="1">
    <source>
        <dbReference type="ARBA" id="ARBA00022552"/>
    </source>
</evidence>
<evidence type="ECO:0000313" key="7">
    <source>
        <dbReference type="Proteomes" id="UP000281553"/>
    </source>
</evidence>
<feature type="domain" description="Exonuclease" evidence="5">
    <location>
        <begin position="1"/>
        <end position="142"/>
    </location>
</feature>
<proteinExistence type="predicted"/>
<dbReference type="EMBL" id="UYRU01049132">
    <property type="protein sequence ID" value="VDN10436.1"/>
    <property type="molecule type" value="Genomic_DNA"/>
</dbReference>
<dbReference type="GO" id="GO:0003676">
    <property type="term" value="F:nucleic acid binding"/>
    <property type="evidence" value="ECO:0007669"/>
    <property type="project" value="InterPro"/>
</dbReference>
<keyword evidence="2" id="KW-0540">Nuclease</keyword>
<evidence type="ECO:0000256" key="2">
    <source>
        <dbReference type="ARBA" id="ARBA00022722"/>
    </source>
</evidence>
<evidence type="ECO:0000259" key="5">
    <source>
        <dbReference type="SMART" id="SM00479"/>
    </source>
</evidence>
<dbReference type="PANTHER" id="PTHR12801">
    <property type="entry name" value="RNA EXONUCLEASE REXO1 / RECO3 FAMILY MEMBER-RELATED"/>
    <property type="match status" value="1"/>
</dbReference>
<dbReference type="GO" id="GO:0006364">
    <property type="term" value="P:rRNA processing"/>
    <property type="evidence" value="ECO:0007669"/>
    <property type="project" value="UniProtKB-KW"/>
</dbReference>